<dbReference type="Pfam" id="PF00106">
    <property type="entry name" value="adh_short"/>
    <property type="match status" value="1"/>
</dbReference>
<evidence type="ECO:0000256" key="3">
    <source>
        <dbReference type="ARBA" id="ARBA00023002"/>
    </source>
</evidence>
<dbReference type="InterPro" id="IPR036291">
    <property type="entry name" value="NAD(P)-bd_dom_sf"/>
</dbReference>
<proteinExistence type="inferred from homology"/>
<accession>A0A8H5WMG5</accession>
<dbReference type="PRINTS" id="PR00081">
    <property type="entry name" value="GDHRDH"/>
</dbReference>
<dbReference type="Proteomes" id="UP000567885">
    <property type="component" value="Unassembled WGS sequence"/>
</dbReference>
<organism evidence="4 5">
    <name type="scientific">Fusarium heterosporum</name>
    <dbReference type="NCBI Taxonomy" id="42747"/>
    <lineage>
        <taxon>Eukaryota</taxon>
        <taxon>Fungi</taxon>
        <taxon>Dikarya</taxon>
        <taxon>Ascomycota</taxon>
        <taxon>Pezizomycotina</taxon>
        <taxon>Sordariomycetes</taxon>
        <taxon>Hypocreomycetidae</taxon>
        <taxon>Hypocreales</taxon>
        <taxon>Nectriaceae</taxon>
        <taxon>Fusarium</taxon>
        <taxon>Fusarium heterosporum species complex</taxon>
    </lineage>
</organism>
<evidence type="ECO:0000313" key="4">
    <source>
        <dbReference type="EMBL" id="KAF5665296.1"/>
    </source>
</evidence>
<evidence type="ECO:0000256" key="2">
    <source>
        <dbReference type="ARBA" id="ARBA00022857"/>
    </source>
</evidence>
<name>A0A8H5WMG5_FUSHE</name>
<dbReference type="PANTHER" id="PTHR24320">
    <property type="entry name" value="RETINOL DEHYDROGENASE"/>
    <property type="match status" value="1"/>
</dbReference>
<dbReference type="OrthoDB" id="191139at2759"/>
<evidence type="ECO:0000256" key="1">
    <source>
        <dbReference type="ARBA" id="ARBA00006484"/>
    </source>
</evidence>
<keyword evidence="5" id="KW-1185">Reference proteome</keyword>
<gene>
    <name evidence="4" type="ORF">FHETE_6656</name>
</gene>
<keyword evidence="3" id="KW-0560">Oxidoreductase</keyword>
<dbReference type="PANTHER" id="PTHR24320:SF282">
    <property type="entry name" value="WW DOMAIN-CONTAINING OXIDOREDUCTASE"/>
    <property type="match status" value="1"/>
</dbReference>
<sequence>MGSKRFIPETDIPRLDGKVILITGGNSGLGLETARQLLKHNPSKIFLACRSRAKFDQAISELQKVSKTDAVCFLALDLASFSSIKSAAKGFQASSSRLDILVNNAGIMMTPEGLTEEGYEIQIGTNHMGHAFLTHLLLPTLENTTKLKVSSDVRIIFLASAGEMMASNDPYKFDQFKTTMPGISTVARYGISKLANIHYAAALAQQRQNIKVISIHPGIVRTNLGGPVIENSLLLGAMTRLSNLFVAVEASKGALNQLWAMTAPEVESGVFYHPVGVKGKGSKLSQDKSLQQTLWEWTQGEMQKYLDENA</sequence>
<reference evidence="4 5" key="1">
    <citation type="submission" date="2020-05" db="EMBL/GenBank/DDBJ databases">
        <title>Identification and distribution of gene clusters putatively required for synthesis of sphingolipid metabolism inhibitors in phylogenetically diverse species of the filamentous fungus Fusarium.</title>
        <authorList>
            <person name="Kim H.-S."/>
            <person name="Busman M."/>
            <person name="Brown D.W."/>
            <person name="Divon H."/>
            <person name="Uhlig S."/>
            <person name="Proctor R.H."/>
        </authorList>
    </citation>
    <scope>NUCLEOTIDE SEQUENCE [LARGE SCALE GENOMIC DNA]</scope>
    <source>
        <strain evidence="4 5">NRRL 20693</strain>
    </source>
</reference>
<keyword evidence="2" id="KW-0521">NADP</keyword>
<dbReference type="InterPro" id="IPR002347">
    <property type="entry name" value="SDR_fam"/>
</dbReference>
<comment type="similarity">
    <text evidence="1">Belongs to the short-chain dehydrogenases/reductases (SDR) family.</text>
</comment>
<evidence type="ECO:0000313" key="5">
    <source>
        <dbReference type="Proteomes" id="UP000567885"/>
    </source>
</evidence>
<comment type="caution">
    <text evidence="4">The sequence shown here is derived from an EMBL/GenBank/DDBJ whole genome shotgun (WGS) entry which is preliminary data.</text>
</comment>
<dbReference type="GO" id="GO:0016491">
    <property type="term" value="F:oxidoreductase activity"/>
    <property type="evidence" value="ECO:0007669"/>
    <property type="project" value="UniProtKB-KW"/>
</dbReference>
<dbReference type="SUPFAM" id="SSF51735">
    <property type="entry name" value="NAD(P)-binding Rossmann-fold domains"/>
    <property type="match status" value="1"/>
</dbReference>
<protein>
    <submittedName>
        <fullName evidence="4">Alcohol dehydrogenase Bli-4</fullName>
    </submittedName>
</protein>
<dbReference type="AlphaFoldDB" id="A0A8H5WMG5"/>
<dbReference type="Gene3D" id="3.40.50.720">
    <property type="entry name" value="NAD(P)-binding Rossmann-like Domain"/>
    <property type="match status" value="1"/>
</dbReference>
<dbReference type="EMBL" id="JAAGWQ010000124">
    <property type="protein sequence ID" value="KAF5665296.1"/>
    <property type="molecule type" value="Genomic_DNA"/>
</dbReference>